<accession>A0ABP0HM81</accession>
<proteinExistence type="predicted"/>
<keyword evidence="4" id="KW-1185">Reference proteome</keyword>
<evidence type="ECO:0000256" key="1">
    <source>
        <dbReference type="ARBA" id="ARBA00022603"/>
    </source>
</evidence>
<dbReference type="InterPro" id="IPR001525">
    <property type="entry name" value="C5_MeTfrase"/>
</dbReference>
<name>A0ABP0HM81_9DINO</name>
<dbReference type="Proteomes" id="UP001642484">
    <property type="component" value="Unassembled WGS sequence"/>
</dbReference>
<sequence>MPYNFMEPILNRAPEESRLLRKTDPKKAKTYLELARVLLRRFASDTSGRAVEFLVDLVTNQTPGHLAPLPFYTTAGSLDTIQVGLSTGALYRVWGNDFKLEEETNRQKGAHCAQNQNSVVRKKTVLKKNLKVSTKRKKYPKCTVYAATPDHPSGFVSVQDAFNWPTVFLNRIAARLGPQWVCQRLAEWRWNFSSAFSGVGPICVSFSKAGKRLGTEAPSYKCHTAFYRKIAPTSDAMLIENVPEYPESLIKQELGPGYSVRSIVIDPRILGIPAARTRRYAIAWRHSKVKWRPEINLEDVVATDKKRFLSGEEMLASQILPINKQQASSNDVVDVPLLAFVYKPPVEGLPILHSWVSVLKDILYRGFENWREVLEVKTVTELIPHDQPYTFGQVHAVKGNGRLSMILWAVVHTYTNLRDRLSAEEKLDFARWLKSVYTIKCRFSTASLNECVWRRFQVNDQQAERQKKNVGVAPTVWAELEKHLHFYRFDASGKTLTGDYLSDADTALAALDPQFDVEETSMFKEHKPEEVDHVKQRVAHVDAQMTLLNQDARKAQFEADCLALARDLAQVGSIYQQVEKNDRGRRHEKVAHLRAQNVIGASIVNEFMLANLAVHSGVVKDQLEIFLQRFPDLPCIIWCDLMKCGRMTATEMDEFTTVINHVLHTRYKASAAVVIAPFLVSEKHQGAWEAKFDAKSFFSQNIAVRCGPPPAKRRVPIQFDGWFLMSDKARDDNCFNSCQLLLDRLVKLDFDVNPSKKGWDKIKLSIPPATRGRYGKGNAAEMQAAFIAKQEKDAPPPMKIVPWEEPSTIELLMDRYVIENKISGRSPGTTLILVNAKRRDGTLDQVGPDQQFKLFLVAWFSTII</sequence>
<keyword evidence="1" id="KW-0489">Methyltransferase</keyword>
<evidence type="ECO:0000313" key="4">
    <source>
        <dbReference type="Proteomes" id="UP001642484"/>
    </source>
</evidence>
<evidence type="ECO:0000256" key="2">
    <source>
        <dbReference type="ARBA" id="ARBA00022679"/>
    </source>
</evidence>
<organism evidence="3 4">
    <name type="scientific">Durusdinium trenchii</name>
    <dbReference type="NCBI Taxonomy" id="1381693"/>
    <lineage>
        <taxon>Eukaryota</taxon>
        <taxon>Sar</taxon>
        <taxon>Alveolata</taxon>
        <taxon>Dinophyceae</taxon>
        <taxon>Suessiales</taxon>
        <taxon>Symbiodiniaceae</taxon>
        <taxon>Durusdinium</taxon>
    </lineage>
</organism>
<protein>
    <submittedName>
        <fullName evidence="3">Uncharacterized protein</fullName>
    </submittedName>
</protein>
<reference evidence="3 4" key="1">
    <citation type="submission" date="2024-02" db="EMBL/GenBank/DDBJ databases">
        <authorList>
            <person name="Chen Y."/>
            <person name="Shah S."/>
            <person name="Dougan E. K."/>
            <person name="Thang M."/>
            <person name="Chan C."/>
        </authorList>
    </citation>
    <scope>NUCLEOTIDE SEQUENCE [LARGE SCALE GENOMIC DNA]</scope>
</reference>
<comment type="caution">
    <text evidence="3">The sequence shown here is derived from an EMBL/GenBank/DDBJ whole genome shotgun (WGS) entry which is preliminary data.</text>
</comment>
<dbReference type="InterPro" id="IPR029063">
    <property type="entry name" value="SAM-dependent_MTases_sf"/>
</dbReference>
<gene>
    <name evidence="3" type="ORF">CCMP2556_LOCUS1862</name>
</gene>
<dbReference type="Pfam" id="PF00145">
    <property type="entry name" value="DNA_methylase"/>
    <property type="match status" value="1"/>
</dbReference>
<dbReference type="EMBL" id="CAXAMN010000669">
    <property type="protein sequence ID" value="CAK8989975.1"/>
    <property type="molecule type" value="Genomic_DNA"/>
</dbReference>
<dbReference type="SUPFAM" id="SSF53335">
    <property type="entry name" value="S-adenosyl-L-methionine-dependent methyltransferases"/>
    <property type="match status" value="1"/>
</dbReference>
<evidence type="ECO:0000313" key="3">
    <source>
        <dbReference type="EMBL" id="CAK8989975.1"/>
    </source>
</evidence>
<dbReference type="Gene3D" id="3.40.50.150">
    <property type="entry name" value="Vaccinia Virus protein VP39"/>
    <property type="match status" value="1"/>
</dbReference>
<keyword evidence="2" id="KW-0808">Transferase</keyword>